<name>A0ABQ6MCX1_9STRA</name>
<gene>
    <name evidence="2" type="ORF">TeGR_g15203</name>
</gene>
<dbReference type="Gene3D" id="3.30.530.20">
    <property type="match status" value="1"/>
</dbReference>
<dbReference type="Pfam" id="PF01852">
    <property type="entry name" value="START"/>
    <property type="match status" value="1"/>
</dbReference>
<evidence type="ECO:0000313" key="2">
    <source>
        <dbReference type="EMBL" id="GMI23740.1"/>
    </source>
</evidence>
<protein>
    <recommendedName>
        <fullName evidence="1">START domain-containing protein</fullName>
    </recommendedName>
</protein>
<reference evidence="2 3" key="1">
    <citation type="journal article" date="2023" name="Commun. Biol.">
        <title>Genome analysis of Parmales, the sister group of diatoms, reveals the evolutionary specialization of diatoms from phago-mixotrophs to photoautotrophs.</title>
        <authorList>
            <person name="Ban H."/>
            <person name="Sato S."/>
            <person name="Yoshikawa S."/>
            <person name="Yamada K."/>
            <person name="Nakamura Y."/>
            <person name="Ichinomiya M."/>
            <person name="Sato N."/>
            <person name="Blanc-Mathieu R."/>
            <person name="Endo H."/>
            <person name="Kuwata A."/>
            <person name="Ogata H."/>
        </authorList>
    </citation>
    <scope>NUCLEOTIDE SEQUENCE [LARGE SCALE GENOMIC DNA]</scope>
</reference>
<evidence type="ECO:0000259" key="1">
    <source>
        <dbReference type="PROSITE" id="PS50848"/>
    </source>
</evidence>
<comment type="caution">
    <text evidence="2">The sequence shown here is derived from an EMBL/GenBank/DDBJ whole genome shotgun (WGS) entry which is preliminary data.</text>
</comment>
<keyword evidence="3" id="KW-1185">Reference proteome</keyword>
<dbReference type="InterPro" id="IPR051213">
    <property type="entry name" value="START_lipid_transfer"/>
</dbReference>
<dbReference type="EMBL" id="BRYB01001349">
    <property type="protein sequence ID" value="GMI23740.1"/>
    <property type="molecule type" value="Genomic_DNA"/>
</dbReference>
<accession>A0ABQ6MCX1</accession>
<dbReference type="InterPro" id="IPR002913">
    <property type="entry name" value="START_lipid-bd_dom"/>
</dbReference>
<organism evidence="2 3">
    <name type="scientific">Tetraparma gracilis</name>
    <dbReference type="NCBI Taxonomy" id="2962635"/>
    <lineage>
        <taxon>Eukaryota</taxon>
        <taxon>Sar</taxon>
        <taxon>Stramenopiles</taxon>
        <taxon>Ochrophyta</taxon>
        <taxon>Bolidophyceae</taxon>
        <taxon>Parmales</taxon>
        <taxon>Triparmaceae</taxon>
        <taxon>Tetraparma</taxon>
    </lineage>
</organism>
<dbReference type="PANTHER" id="PTHR19308:SF14">
    <property type="entry name" value="START DOMAIN-CONTAINING PROTEIN"/>
    <property type="match status" value="1"/>
</dbReference>
<sequence length="474" mass="53331">MSLLPKLFDLFDRSSEVDEAIRVELANFFQTTSTVASEEENELIDEVVGYEEQDWKRIPGTVQEPVEYFQVLAKTRVLNGIGKSKSSADAKSSGEVEGAWGKATANIDVSADRCLANFWHSMDYESNAEFEKNNGRLLKMGVEIVDAPIAEVAAWELAKMSRESMKGHVAFGGLDRNLKKINDHQDIFHVVYNLSIPTFLPRQFVSRIVWKWAADKKELTVVYDDVKHTEFPARKEYLRASVTSTCKYKQEADVGGIPQTKVTYTVQVDLGGAIPKWVQNQQGVGSLMYLSAMRKRFDQSPAVEAASNLRLVTMIQNHDEPYTDAEDELLRKGVGRFRMFEKQKAKELKMDSASTKAKIAFEKGDGHAWGYAKATVRARPTQVLASVLDFMKRSDVKADHAAKAMKVVNGHNREMYVWFRPMMDTIAQRLLESVGWGLKMRLYTGAGLNMELALTRGYELIFESIPGTVLQLGA</sequence>
<dbReference type="InterPro" id="IPR023393">
    <property type="entry name" value="START-like_dom_sf"/>
</dbReference>
<evidence type="ECO:0000313" key="3">
    <source>
        <dbReference type="Proteomes" id="UP001165060"/>
    </source>
</evidence>
<dbReference type="PANTHER" id="PTHR19308">
    <property type="entry name" value="PHOSPHATIDYLCHOLINE TRANSFER PROTEIN"/>
    <property type="match status" value="1"/>
</dbReference>
<dbReference type="Proteomes" id="UP001165060">
    <property type="component" value="Unassembled WGS sequence"/>
</dbReference>
<dbReference type="SUPFAM" id="SSF55961">
    <property type="entry name" value="Bet v1-like"/>
    <property type="match status" value="1"/>
</dbReference>
<feature type="domain" description="START" evidence="1">
    <location>
        <begin position="155"/>
        <end position="278"/>
    </location>
</feature>
<proteinExistence type="predicted"/>
<dbReference type="PROSITE" id="PS50848">
    <property type="entry name" value="START"/>
    <property type="match status" value="1"/>
</dbReference>